<keyword evidence="3" id="KW-1185">Reference proteome</keyword>
<dbReference type="PANTHER" id="PTHR30636">
    <property type="entry name" value="UPF0701 PROTEIN YICC"/>
    <property type="match status" value="1"/>
</dbReference>
<evidence type="ECO:0000313" key="3">
    <source>
        <dbReference type="Proteomes" id="UP001195483"/>
    </source>
</evidence>
<dbReference type="InterPro" id="IPR005229">
    <property type="entry name" value="YicC/YloC-like"/>
</dbReference>
<dbReference type="GO" id="GO:0004521">
    <property type="term" value="F:RNA endonuclease activity"/>
    <property type="evidence" value="ECO:0007669"/>
    <property type="project" value="InterPro"/>
</dbReference>
<protein>
    <recommendedName>
        <fullName evidence="1">Endoribonuclease YicC-like C-terminal domain-containing protein</fullName>
    </recommendedName>
</protein>
<evidence type="ECO:0000313" key="2">
    <source>
        <dbReference type="EMBL" id="KAK3606842.1"/>
    </source>
</evidence>
<dbReference type="Pfam" id="PF08340">
    <property type="entry name" value="YicC-like_C"/>
    <property type="match status" value="1"/>
</dbReference>
<reference evidence="2" key="1">
    <citation type="journal article" date="2021" name="Genome Biol. Evol.">
        <title>A High-Quality Reference Genome for a Parasitic Bivalve with Doubly Uniparental Inheritance (Bivalvia: Unionida).</title>
        <authorList>
            <person name="Smith C.H."/>
        </authorList>
    </citation>
    <scope>NUCLEOTIDE SEQUENCE</scope>
    <source>
        <strain evidence="2">CHS0354</strain>
    </source>
</reference>
<dbReference type="PANTHER" id="PTHR30636:SF3">
    <property type="entry name" value="UPF0701 PROTEIN YICC"/>
    <property type="match status" value="1"/>
</dbReference>
<accession>A0AAE0WAW4</accession>
<dbReference type="Proteomes" id="UP001195483">
    <property type="component" value="Unassembled WGS sequence"/>
</dbReference>
<sequence length="394" mass="45063">MTTREELSASVQNGFYTFDKLTEGPYQITRIVDHNYQGRTYDNLFIPVRLRHSTFALVKRMRINTGLRLKSTDNILLGRQIVSPAYNMGDVENYISEKYKDKKEAKYRILQHRRGSQRRAVCGYDQRLQQPQSGHQTETSFTVSVRFPKKKDKNRSGREADARAGDISVQLSEVRRAPGIPDDLMLAQFKSMLDDMERKLGRTLEVRLSDVYAFQSAQQAGDDNPAAEGADFTELVRLILLATEKFIASKKTEGENTARVIRDYLRTMAELLETIESYAELSVERSLERLKINIEKVAGAISAQDPLLLREVAVIADKLDISEEKERLKIHFRKMNSLLDAGGQIGKELDYLCQEIFRESNTICSKTNLTEIKDPAIKIKTVNEKIREQSMNLE</sequence>
<proteinExistence type="predicted"/>
<feature type="domain" description="Endoribonuclease YicC-like C-terminal" evidence="1">
    <location>
        <begin position="276"/>
        <end position="394"/>
    </location>
</feature>
<dbReference type="EMBL" id="JAEAOA010001141">
    <property type="protein sequence ID" value="KAK3606842.1"/>
    <property type="molecule type" value="Genomic_DNA"/>
</dbReference>
<gene>
    <name evidence="2" type="ORF">CHS0354_018436</name>
</gene>
<dbReference type="AlphaFoldDB" id="A0AAE0WAW4"/>
<dbReference type="InterPro" id="IPR013551">
    <property type="entry name" value="YicC-like_C"/>
</dbReference>
<organism evidence="2 3">
    <name type="scientific">Potamilus streckersoni</name>
    <dbReference type="NCBI Taxonomy" id="2493646"/>
    <lineage>
        <taxon>Eukaryota</taxon>
        <taxon>Metazoa</taxon>
        <taxon>Spiralia</taxon>
        <taxon>Lophotrochozoa</taxon>
        <taxon>Mollusca</taxon>
        <taxon>Bivalvia</taxon>
        <taxon>Autobranchia</taxon>
        <taxon>Heteroconchia</taxon>
        <taxon>Palaeoheterodonta</taxon>
        <taxon>Unionida</taxon>
        <taxon>Unionoidea</taxon>
        <taxon>Unionidae</taxon>
        <taxon>Ambleminae</taxon>
        <taxon>Lampsilini</taxon>
        <taxon>Potamilus</taxon>
    </lineage>
</organism>
<reference evidence="2" key="2">
    <citation type="journal article" date="2021" name="Genome Biol. Evol.">
        <title>Developing a high-quality reference genome for a parasitic bivalve with doubly uniparental inheritance (Bivalvia: Unionida).</title>
        <authorList>
            <person name="Smith C.H."/>
        </authorList>
    </citation>
    <scope>NUCLEOTIDE SEQUENCE</scope>
    <source>
        <strain evidence="2">CHS0354</strain>
        <tissue evidence="2">Mantle</tissue>
    </source>
</reference>
<evidence type="ECO:0000259" key="1">
    <source>
        <dbReference type="Pfam" id="PF08340"/>
    </source>
</evidence>
<comment type="caution">
    <text evidence="2">The sequence shown here is derived from an EMBL/GenBank/DDBJ whole genome shotgun (WGS) entry which is preliminary data.</text>
</comment>
<reference evidence="2" key="3">
    <citation type="submission" date="2023-05" db="EMBL/GenBank/DDBJ databases">
        <authorList>
            <person name="Smith C.H."/>
        </authorList>
    </citation>
    <scope>NUCLEOTIDE SEQUENCE</scope>
    <source>
        <strain evidence="2">CHS0354</strain>
        <tissue evidence="2">Mantle</tissue>
    </source>
</reference>
<name>A0AAE0WAW4_9BIVA</name>